<dbReference type="EMBL" id="JACWZY010000053">
    <property type="protein sequence ID" value="MBD2705371.1"/>
    <property type="molecule type" value="Genomic_DNA"/>
</dbReference>
<reference evidence="1" key="1">
    <citation type="submission" date="2020-09" db="EMBL/GenBank/DDBJ databases">
        <authorList>
            <person name="Kim M.K."/>
        </authorList>
    </citation>
    <scope>NUCLEOTIDE SEQUENCE</scope>
    <source>
        <strain evidence="1">BT702</strain>
    </source>
</reference>
<accession>A0A927AVY1</accession>
<organism evidence="1 2">
    <name type="scientific">Spirosoma profusum</name>
    <dbReference type="NCBI Taxonomy" id="2771354"/>
    <lineage>
        <taxon>Bacteria</taxon>
        <taxon>Pseudomonadati</taxon>
        <taxon>Bacteroidota</taxon>
        <taxon>Cytophagia</taxon>
        <taxon>Cytophagales</taxon>
        <taxon>Cytophagaceae</taxon>
        <taxon>Spirosoma</taxon>
    </lineage>
</organism>
<keyword evidence="2" id="KW-1185">Reference proteome</keyword>
<dbReference type="AlphaFoldDB" id="A0A927AVY1"/>
<evidence type="ECO:0000313" key="1">
    <source>
        <dbReference type="EMBL" id="MBD2705371.1"/>
    </source>
</evidence>
<name>A0A927AVY1_9BACT</name>
<comment type="caution">
    <text evidence="1">The sequence shown here is derived from an EMBL/GenBank/DDBJ whole genome shotgun (WGS) entry which is preliminary data.</text>
</comment>
<dbReference type="RefSeq" id="WP_190892706.1">
    <property type="nucleotide sequence ID" value="NZ_JACWZY010000053.1"/>
</dbReference>
<gene>
    <name evidence="1" type="ORF">IC229_32450</name>
</gene>
<sequence>MDRLILSQEQVERLYDEIKHYPALISTLSDYERSKIKVFANLKLGLASAVRERLQKEVYDDTGGCIGTQQQLNEWLTNVSLEDDATKVLRELTDYEESINPKQQQMNEHVTIDQIIAKRREKLSYLLSDENTNLLYAPFPKVWKGSVEEMKVIEKTLRQSLINSLNSAWAVSEEWVKDFRQEAIQQPHDIDNIFNAHFSHYKNLTNQYKPFNRWALEYWPEPVKPDSKYVVNGLWRELFDLCYTNNVEMGVAFDLVEIVFSANLTVAKLSRDRVNQSALENAVDELGLSITKNAQNINDDKLTDREKALIHCYKGLPPISRGEPLYNKYIALATPKKRISYPNDSIVRAKRLIASIEKILPMLDEFERKQAENEINTIWANFSN</sequence>
<proteinExistence type="predicted"/>
<dbReference type="Proteomes" id="UP000598820">
    <property type="component" value="Unassembled WGS sequence"/>
</dbReference>
<protein>
    <submittedName>
        <fullName evidence="1">Uncharacterized protein</fullName>
    </submittedName>
</protein>
<evidence type="ECO:0000313" key="2">
    <source>
        <dbReference type="Proteomes" id="UP000598820"/>
    </source>
</evidence>